<dbReference type="InterPro" id="IPR007525">
    <property type="entry name" value="FrhB_FdhB_C"/>
</dbReference>
<proteinExistence type="predicted"/>
<feature type="domain" description="Coenzyme F420 hydrogenase/dehydrogenase beta subunit N-terminal" evidence="1">
    <location>
        <begin position="63"/>
        <end position="142"/>
    </location>
</feature>
<comment type="caution">
    <text evidence="3">The sequence shown here is derived from an EMBL/GenBank/DDBJ whole genome shotgun (WGS) entry which is preliminary data.</text>
</comment>
<evidence type="ECO:0000259" key="2">
    <source>
        <dbReference type="Pfam" id="PF04432"/>
    </source>
</evidence>
<name>A0A2W5PK57_9SPHN</name>
<reference evidence="3 4" key="1">
    <citation type="submission" date="2017-08" db="EMBL/GenBank/DDBJ databases">
        <title>Infants hospitalized years apart are colonized by the same room-sourced microbial strains.</title>
        <authorList>
            <person name="Brooks B."/>
            <person name="Olm M.R."/>
            <person name="Firek B.A."/>
            <person name="Baker R."/>
            <person name="Thomas B.C."/>
            <person name="Morowitz M.J."/>
            <person name="Banfield J.F."/>
        </authorList>
    </citation>
    <scope>NUCLEOTIDE SEQUENCE [LARGE SCALE GENOMIC DNA]</scope>
    <source>
        <strain evidence="3">S2_005_001_R1_22</strain>
    </source>
</reference>
<evidence type="ECO:0000313" key="3">
    <source>
        <dbReference type="EMBL" id="PZQ63165.1"/>
    </source>
</evidence>
<feature type="domain" description="Coenzyme F420 hydrogenase/dehydrogenase beta subunit C-terminal" evidence="2">
    <location>
        <begin position="151"/>
        <end position="319"/>
    </location>
</feature>
<dbReference type="PANTHER" id="PTHR31332">
    <property type="entry name" value="7-HYDROXYMETHYL CHLOROPHYLL A REDUCTASE, CHLOROPLASTIC"/>
    <property type="match status" value="1"/>
</dbReference>
<evidence type="ECO:0000313" key="4">
    <source>
        <dbReference type="Proteomes" id="UP000249229"/>
    </source>
</evidence>
<dbReference type="Proteomes" id="UP000249229">
    <property type="component" value="Unassembled WGS sequence"/>
</dbReference>
<sequence length="431" mass="46974">MAMDDHGLWKPEGPRDWYARPSAQLAARCPFSPAAVDEDAIAAARFPAAPKVTRLLGRFESTWVGHVAEGGFRRNGSSGGMVSWVAAELLRTGAVDAVAHVAPVADPHADGRFFAYRLSRDAADLAGGAKSRYYPVELSAVIAAIRATPGRYAVVGVPCFIKAIHLLRRTDPVIAARVTHVLGLFCGHQKSARLVDSFAWQLGAPIGRVRAVDYRIKDEGRPANWYRAHLTLDDGTARAQDWWHLADGDWGAGFFQNPACDMCDDVVAETADVAFGDAWVEPYSSDGRGTNVVIARAPAIHAMIAAAVAEGRLALTAVDAAFVEQTQAAGFRHRREGLAYRLTWARRGMRPVKRVAPGAAGLPLRRRLVYRTRAAIARHSHRLAWAAGTLRMPALYTTWARAALTVYRALAWSHGRLGGWIDRVLPDARPR</sequence>
<evidence type="ECO:0000259" key="1">
    <source>
        <dbReference type="Pfam" id="PF04422"/>
    </source>
</evidence>
<accession>A0A2W5PK57</accession>
<dbReference type="Pfam" id="PF04432">
    <property type="entry name" value="FrhB_FdhB_C"/>
    <property type="match status" value="1"/>
</dbReference>
<protein>
    <submittedName>
        <fullName evidence="3">Coenzyme F420 hydrogenase</fullName>
    </submittedName>
</protein>
<dbReference type="InterPro" id="IPR045220">
    <property type="entry name" value="FRHB/FDHB/HCAR-like"/>
</dbReference>
<dbReference type="EMBL" id="QFQI01000001">
    <property type="protein sequence ID" value="PZQ63165.1"/>
    <property type="molecule type" value="Genomic_DNA"/>
</dbReference>
<dbReference type="GO" id="GO:0033354">
    <property type="term" value="P:chlorophyll cycle"/>
    <property type="evidence" value="ECO:0007669"/>
    <property type="project" value="TreeGrafter"/>
</dbReference>
<dbReference type="PANTHER" id="PTHR31332:SF0">
    <property type="entry name" value="7-HYDROXYMETHYL CHLOROPHYLL A REDUCTASE, CHLOROPLASTIC"/>
    <property type="match status" value="1"/>
</dbReference>
<gene>
    <name evidence="3" type="ORF">DI544_01880</name>
</gene>
<dbReference type="InterPro" id="IPR007516">
    <property type="entry name" value="Co_F420_Hydgase/DH_bsu_N"/>
</dbReference>
<dbReference type="GO" id="GO:0090415">
    <property type="term" value="F:7-hydroxymethyl chlorophyll a reductase activity"/>
    <property type="evidence" value="ECO:0007669"/>
    <property type="project" value="TreeGrafter"/>
</dbReference>
<dbReference type="Pfam" id="PF04422">
    <property type="entry name" value="FrhB_FdhB_N"/>
    <property type="match status" value="1"/>
</dbReference>
<organism evidence="3 4">
    <name type="scientific">Sphingomonas taxi</name>
    <dbReference type="NCBI Taxonomy" id="1549858"/>
    <lineage>
        <taxon>Bacteria</taxon>
        <taxon>Pseudomonadati</taxon>
        <taxon>Pseudomonadota</taxon>
        <taxon>Alphaproteobacteria</taxon>
        <taxon>Sphingomonadales</taxon>
        <taxon>Sphingomonadaceae</taxon>
        <taxon>Sphingomonas</taxon>
    </lineage>
</organism>
<dbReference type="AlphaFoldDB" id="A0A2W5PK57"/>